<feature type="signal peptide" evidence="1">
    <location>
        <begin position="1"/>
        <end position="18"/>
    </location>
</feature>
<feature type="chain" id="PRO_5019523492" description="Secreted protein" evidence="1">
    <location>
        <begin position="19"/>
        <end position="94"/>
    </location>
</feature>
<evidence type="ECO:0008006" key="4">
    <source>
        <dbReference type="Google" id="ProtNLM"/>
    </source>
</evidence>
<comment type="caution">
    <text evidence="2">The sequence shown here is derived from an EMBL/GenBank/DDBJ whole genome shotgun (WGS) entry which is preliminary data.</text>
</comment>
<evidence type="ECO:0000256" key="1">
    <source>
        <dbReference type="SAM" id="SignalP"/>
    </source>
</evidence>
<gene>
    <name evidence="2" type="ORF">B296_00052038</name>
</gene>
<dbReference type="Proteomes" id="UP000287651">
    <property type="component" value="Unassembled WGS sequence"/>
</dbReference>
<protein>
    <recommendedName>
        <fullName evidence="4">Secreted protein</fullName>
    </recommendedName>
</protein>
<sequence>MTLFTIALAVGLISPARCHSRGIQLLYLKGDLGLVGFARVFLHSGPCVPMANELLYPIMEAVTIFRVMAVIPVESTVLHSVLQLFGTLQRVDHP</sequence>
<evidence type="ECO:0000313" key="3">
    <source>
        <dbReference type="Proteomes" id="UP000287651"/>
    </source>
</evidence>
<reference evidence="2 3" key="1">
    <citation type="journal article" date="2014" name="Agronomy (Basel)">
        <title>A Draft Genome Sequence for Ensete ventricosum, the Drought-Tolerant Tree Against Hunger.</title>
        <authorList>
            <person name="Harrison J."/>
            <person name="Moore K.A."/>
            <person name="Paszkiewicz K."/>
            <person name="Jones T."/>
            <person name="Grant M."/>
            <person name="Ambacheew D."/>
            <person name="Muzemil S."/>
            <person name="Studholme D.J."/>
        </authorList>
    </citation>
    <scope>NUCLEOTIDE SEQUENCE [LARGE SCALE GENOMIC DNA]</scope>
</reference>
<accession>A0A426X3V5</accession>
<dbReference type="AlphaFoldDB" id="A0A426X3V5"/>
<evidence type="ECO:0000313" key="2">
    <source>
        <dbReference type="EMBL" id="RRT34165.1"/>
    </source>
</evidence>
<dbReference type="EMBL" id="AMZH03027408">
    <property type="protein sequence ID" value="RRT34165.1"/>
    <property type="molecule type" value="Genomic_DNA"/>
</dbReference>
<organism evidence="2 3">
    <name type="scientific">Ensete ventricosum</name>
    <name type="common">Abyssinian banana</name>
    <name type="synonym">Musa ensete</name>
    <dbReference type="NCBI Taxonomy" id="4639"/>
    <lineage>
        <taxon>Eukaryota</taxon>
        <taxon>Viridiplantae</taxon>
        <taxon>Streptophyta</taxon>
        <taxon>Embryophyta</taxon>
        <taxon>Tracheophyta</taxon>
        <taxon>Spermatophyta</taxon>
        <taxon>Magnoliopsida</taxon>
        <taxon>Liliopsida</taxon>
        <taxon>Zingiberales</taxon>
        <taxon>Musaceae</taxon>
        <taxon>Ensete</taxon>
    </lineage>
</organism>
<proteinExistence type="predicted"/>
<name>A0A426X3V5_ENSVE</name>
<keyword evidence="1" id="KW-0732">Signal</keyword>